<proteinExistence type="predicted"/>
<accession>A0ABS9CGP9</accession>
<evidence type="ECO:0000313" key="4">
    <source>
        <dbReference type="Proteomes" id="UP001200470"/>
    </source>
</evidence>
<evidence type="ECO:0000313" key="3">
    <source>
        <dbReference type="EMBL" id="MCF2563404.1"/>
    </source>
</evidence>
<dbReference type="PROSITE" id="PS51352">
    <property type="entry name" value="THIOREDOXIN_2"/>
    <property type="match status" value="1"/>
</dbReference>
<dbReference type="Gene3D" id="3.40.30.10">
    <property type="entry name" value="Glutaredoxin"/>
    <property type="match status" value="1"/>
</dbReference>
<name>A0ABS9CGP9_9BACT</name>
<protein>
    <submittedName>
        <fullName evidence="3">TlpA family protein disulfide reductase</fullName>
    </submittedName>
</protein>
<dbReference type="Proteomes" id="UP001200470">
    <property type="component" value="Unassembled WGS sequence"/>
</dbReference>
<feature type="chain" id="PRO_5045286560" evidence="1">
    <location>
        <begin position="22"/>
        <end position="176"/>
    </location>
</feature>
<organism evidence="3 4">
    <name type="scientific">Xylanibacter brevis</name>
    <dbReference type="NCBI Taxonomy" id="83231"/>
    <lineage>
        <taxon>Bacteria</taxon>
        <taxon>Pseudomonadati</taxon>
        <taxon>Bacteroidota</taxon>
        <taxon>Bacteroidia</taxon>
        <taxon>Bacteroidales</taxon>
        <taxon>Prevotellaceae</taxon>
        <taxon>Xylanibacter</taxon>
    </lineage>
</organism>
<dbReference type="PANTHER" id="PTHR42852:SF13">
    <property type="entry name" value="PROTEIN DIPZ"/>
    <property type="match status" value="1"/>
</dbReference>
<dbReference type="EMBL" id="JADYTN010000007">
    <property type="protein sequence ID" value="MCF2563404.1"/>
    <property type="molecule type" value="Genomic_DNA"/>
</dbReference>
<dbReference type="InterPro" id="IPR050553">
    <property type="entry name" value="Thioredoxin_ResA/DsbE_sf"/>
</dbReference>
<reference evidence="3 4" key="1">
    <citation type="submission" date="2020-12" db="EMBL/GenBank/DDBJ databases">
        <title>Whole genome sequences of gut porcine anaerobes.</title>
        <authorList>
            <person name="Kubasova T."/>
            <person name="Jahodarova E."/>
            <person name="Rychlik I."/>
        </authorList>
    </citation>
    <scope>NUCLEOTIDE SEQUENCE [LARGE SCALE GENOMIC DNA]</scope>
    <source>
        <strain evidence="3 4">An925</strain>
    </source>
</reference>
<keyword evidence="4" id="KW-1185">Reference proteome</keyword>
<feature type="domain" description="Thioredoxin" evidence="2">
    <location>
        <begin position="38"/>
        <end position="176"/>
    </location>
</feature>
<dbReference type="InterPro" id="IPR013740">
    <property type="entry name" value="Redoxin"/>
</dbReference>
<dbReference type="InterPro" id="IPR013766">
    <property type="entry name" value="Thioredoxin_domain"/>
</dbReference>
<keyword evidence="1" id="KW-0732">Signal</keyword>
<dbReference type="Pfam" id="PF08534">
    <property type="entry name" value="Redoxin"/>
    <property type="match status" value="1"/>
</dbReference>
<gene>
    <name evidence="3" type="ORF">I6E12_04670</name>
</gene>
<dbReference type="SUPFAM" id="SSF52833">
    <property type="entry name" value="Thioredoxin-like"/>
    <property type="match status" value="1"/>
</dbReference>
<feature type="signal peptide" evidence="1">
    <location>
        <begin position="1"/>
        <end position="21"/>
    </location>
</feature>
<evidence type="ECO:0000256" key="1">
    <source>
        <dbReference type="SAM" id="SignalP"/>
    </source>
</evidence>
<evidence type="ECO:0000259" key="2">
    <source>
        <dbReference type="PROSITE" id="PS51352"/>
    </source>
</evidence>
<dbReference type="PANTHER" id="PTHR42852">
    <property type="entry name" value="THIOL:DISULFIDE INTERCHANGE PROTEIN DSBE"/>
    <property type="match status" value="1"/>
</dbReference>
<dbReference type="CDD" id="cd02966">
    <property type="entry name" value="TlpA_like_family"/>
    <property type="match status" value="1"/>
</dbReference>
<dbReference type="InterPro" id="IPR036249">
    <property type="entry name" value="Thioredoxin-like_sf"/>
</dbReference>
<comment type="caution">
    <text evidence="3">The sequence shown here is derived from an EMBL/GenBank/DDBJ whole genome shotgun (WGS) entry which is preliminary data.</text>
</comment>
<sequence>MKTMKQLLLAVMVMMTASVQAQQAEEGDLDAKYATELVKVGSVAPDFTMQTIDGKPFSLSGLKGRVVVLDFWASWCPDCRKEAPAVVELYKKYSDRGVAFVGVSMDTNVEAWRAACEKYGITYPQVSELKKFHDTDISKAYGVKWIPSIVVIDQDGKVALATVVTERLASYLETLR</sequence>